<dbReference type="GO" id="GO:0006950">
    <property type="term" value="P:response to stress"/>
    <property type="evidence" value="ECO:0007669"/>
    <property type="project" value="UniProtKB-ARBA"/>
</dbReference>
<keyword evidence="2 6" id="KW-0805">Transcription regulation</keyword>
<dbReference type="Pfam" id="PF08281">
    <property type="entry name" value="Sigma70_r4_2"/>
    <property type="match status" value="1"/>
</dbReference>
<dbReference type="EMBL" id="SDWV01000006">
    <property type="protein sequence ID" value="RYC12661.1"/>
    <property type="molecule type" value="Genomic_DNA"/>
</dbReference>
<evidence type="ECO:0000313" key="9">
    <source>
        <dbReference type="EMBL" id="RYC12661.1"/>
    </source>
</evidence>
<feature type="domain" description="RNA polymerase sigma factor 70 region 4 type 2" evidence="8">
    <location>
        <begin position="157"/>
        <end position="208"/>
    </location>
</feature>
<evidence type="ECO:0000256" key="2">
    <source>
        <dbReference type="ARBA" id="ARBA00023015"/>
    </source>
</evidence>
<dbReference type="Gene3D" id="1.10.10.10">
    <property type="entry name" value="Winged helix-like DNA-binding domain superfamily/Winged helix DNA-binding domain"/>
    <property type="match status" value="1"/>
</dbReference>
<evidence type="ECO:0000256" key="3">
    <source>
        <dbReference type="ARBA" id="ARBA00023082"/>
    </source>
</evidence>
<comment type="caution">
    <text evidence="9">The sequence shown here is derived from an EMBL/GenBank/DDBJ whole genome shotgun (WGS) entry which is preliminary data.</text>
</comment>
<evidence type="ECO:0000256" key="6">
    <source>
        <dbReference type="RuleBase" id="RU000716"/>
    </source>
</evidence>
<keyword evidence="5 6" id="KW-0804">Transcription</keyword>
<dbReference type="InterPro" id="IPR036388">
    <property type="entry name" value="WH-like_DNA-bd_sf"/>
</dbReference>
<evidence type="ECO:0000259" key="7">
    <source>
        <dbReference type="Pfam" id="PF04542"/>
    </source>
</evidence>
<dbReference type="SUPFAM" id="SSF88659">
    <property type="entry name" value="Sigma3 and sigma4 domains of RNA polymerase sigma factors"/>
    <property type="match status" value="1"/>
</dbReference>
<dbReference type="GO" id="GO:0003677">
    <property type="term" value="F:DNA binding"/>
    <property type="evidence" value="ECO:0007669"/>
    <property type="project" value="UniProtKB-KW"/>
</dbReference>
<organism evidence="9 10">
    <name type="scientific">Nocardioides zhouii</name>
    <dbReference type="NCBI Taxonomy" id="1168729"/>
    <lineage>
        <taxon>Bacteria</taxon>
        <taxon>Bacillati</taxon>
        <taxon>Actinomycetota</taxon>
        <taxon>Actinomycetes</taxon>
        <taxon>Propionibacteriales</taxon>
        <taxon>Nocardioidaceae</taxon>
        <taxon>Nocardioides</taxon>
    </lineage>
</organism>
<feature type="domain" description="RNA polymerase sigma-70 region 2" evidence="7">
    <location>
        <begin position="59"/>
        <end position="125"/>
    </location>
</feature>
<comment type="similarity">
    <text evidence="1 6">Belongs to the sigma-70 factor family. ECF subfamily.</text>
</comment>
<dbReference type="Proteomes" id="UP000291101">
    <property type="component" value="Unassembled WGS sequence"/>
</dbReference>
<dbReference type="InterPro" id="IPR013249">
    <property type="entry name" value="RNA_pol_sigma70_r4_t2"/>
</dbReference>
<dbReference type="InterPro" id="IPR013325">
    <property type="entry name" value="RNA_pol_sigma_r2"/>
</dbReference>
<dbReference type="Pfam" id="PF04542">
    <property type="entry name" value="Sigma70_r2"/>
    <property type="match status" value="1"/>
</dbReference>
<dbReference type="RefSeq" id="WP_129426405.1">
    <property type="nucleotide sequence ID" value="NZ_SDWV01000006.1"/>
</dbReference>
<dbReference type="AlphaFoldDB" id="A0A4Q2T3Q6"/>
<dbReference type="PANTHER" id="PTHR43133">
    <property type="entry name" value="RNA POLYMERASE ECF-TYPE SIGMA FACTO"/>
    <property type="match status" value="1"/>
</dbReference>
<proteinExistence type="inferred from homology"/>
<evidence type="ECO:0000256" key="1">
    <source>
        <dbReference type="ARBA" id="ARBA00010641"/>
    </source>
</evidence>
<dbReference type="CDD" id="cd06171">
    <property type="entry name" value="Sigma70_r4"/>
    <property type="match status" value="1"/>
</dbReference>
<name>A0A4Q2T3Q6_9ACTN</name>
<dbReference type="OrthoDB" id="5243766at2"/>
<dbReference type="InterPro" id="IPR007627">
    <property type="entry name" value="RNA_pol_sigma70_r2"/>
</dbReference>
<dbReference type="InterPro" id="IPR000838">
    <property type="entry name" value="RNA_pol_sigma70_ECF_CS"/>
</dbReference>
<evidence type="ECO:0000256" key="4">
    <source>
        <dbReference type="ARBA" id="ARBA00023125"/>
    </source>
</evidence>
<dbReference type="GO" id="GO:0016987">
    <property type="term" value="F:sigma factor activity"/>
    <property type="evidence" value="ECO:0007669"/>
    <property type="project" value="UniProtKB-KW"/>
</dbReference>
<dbReference type="InterPro" id="IPR039425">
    <property type="entry name" value="RNA_pol_sigma-70-like"/>
</dbReference>
<evidence type="ECO:0000313" key="10">
    <source>
        <dbReference type="Proteomes" id="UP000291101"/>
    </source>
</evidence>
<dbReference type="InterPro" id="IPR014284">
    <property type="entry name" value="RNA_pol_sigma-70_dom"/>
</dbReference>
<dbReference type="PROSITE" id="PS01063">
    <property type="entry name" value="SIGMA70_ECF"/>
    <property type="match status" value="1"/>
</dbReference>
<evidence type="ECO:0000256" key="5">
    <source>
        <dbReference type="ARBA" id="ARBA00023163"/>
    </source>
</evidence>
<dbReference type="PANTHER" id="PTHR43133:SF62">
    <property type="entry name" value="RNA POLYMERASE SIGMA FACTOR SIGZ"/>
    <property type="match status" value="1"/>
</dbReference>
<dbReference type="Gene3D" id="1.10.1740.10">
    <property type="match status" value="1"/>
</dbReference>
<reference evidence="9 10" key="1">
    <citation type="submission" date="2019-01" db="EMBL/GenBank/DDBJ databases">
        <title>Novel species of Nocardioides.</title>
        <authorList>
            <person name="Liu Q."/>
            <person name="X Y.-H."/>
        </authorList>
    </citation>
    <scope>NUCLEOTIDE SEQUENCE [LARGE SCALE GENOMIC DNA]</scope>
    <source>
        <strain evidence="9 10">HLT2-9</strain>
    </source>
</reference>
<dbReference type="SUPFAM" id="SSF88946">
    <property type="entry name" value="Sigma2 domain of RNA polymerase sigma factors"/>
    <property type="match status" value="1"/>
</dbReference>
<dbReference type="GO" id="GO:0006352">
    <property type="term" value="P:DNA-templated transcription initiation"/>
    <property type="evidence" value="ECO:0007669"/>
    <property type="project" value="InterPro"/>
</dbReference>
<dbReference type="InterPro" id="IPR013324">
    <property type="entry name" value="RNA_pol_sigma_r3/r4-like"/>
</dbReference>
<accession>A0A4Q2T3Q6</accession>
<keyword evidence="10" id="KW-1185">Reference proteome</keyword>
<protein>
    <recommendedName>
        <fullName evidence="6">RNA polymerase sigma factor</fullName>
    </recommendedName>
</protein>
<evidence type="ECO:0000259" key="8">
    <source>
        <dbReference type="Pfam" id="PF08281"/>
    </source>
</evidence>
<dbReference type="NCBIfam" id="TIGR02937">
    <property type="entry name" value="sigma70-ECF"/>
    <property type="match status" value="1"/>
</dbReference>
<sequence length="222" mass="24830">MNVPPVEQTPVLLDRRAPRRYVDGVVTGVRDFEEEQDDVVRSLAARLVEGDESALEAVYDRWSALIHTYALRALGDAHDAEEVTQQVFVAAWRSRHTLTPSPSALPAWLVGIARHKVADVRAARARDAGRLAAAVALPEVRHAEEQSKDDEVAERLVVRQAVEELPDPRRTIVLLAFWEELSHAEIAEKVGLPLGTVKSHVRRGLIKLHQQLEGVRHDSRRP</sequence>
<keyword evidence="4 6" id="KW-0238">DNA-binding</keyword>
<keyword evidence="3 6" id="KW-0731">Sigma factor</keyword>
<gene>
    <name evidence="9" type="ORF">EUA94_08345</name>
</gene>